<sequence>MTLTEMRYIVALARERHFGKAAEACHVSQPTLSVALKKVEGQLGAALFERTASDVRITALGERIVAQAKRVLDEAVRLEEIAGSAGDPMSGPLRVGVIYTIAPYLLPQLIPALHKEAPAMPLFLKEDFTANLIPALKAGELDVIVIALPFAEAGLVAQPVYEEPFRVVVPASHPWVSRPDVDADELDGQHLLLLGQGNCFRDQVLESCPRLTAPDALADSLEGSSLETIRYMVASGAGVAVMPSTAADPLIDKEPLVKVLPFAGQQPSRTVGLVWRVTFPRPQAIDAVRAALLSCQLPGATARR</sequence>
<comment type="caution">
    <text evidence="7">The sequence shown here is derived from an EMBL/GenBank/DDBJ whole genome shotgun (WGS) entry which is preliminary data.</text>
</comment>
<feature type="domain" description="HTH lysR-type" evidence="6">
    <location>
        <begin position="1"/>
        <end position="58"/>
    </location>
</feature>
<proteinExistence type="inferred from homology"/>
<evidence type="ECO:0000256" key="2">
    <source>
        <dbReference type="ARBA" id="ARBA00023015"/>
    </source>
</evidence>
<gene>
    <name evidence="7" type="ORF">AT959_15800</name>
</gene>
<dbReference type="FunFam" id="1.10.10.10:FF:000001">
    <property type="entry name" value="LysR family transcriptional regulator"/>
    <property type="match status" value="1"/>
</dbReference>
<dbReference type="InterPro" id="IPR000847">
    <property type="entry name" value="LysR_HTH_N"/>
</dbReference>
<dbReference type="GO" id="GO:0032993">
    <property type="term" value="C:protein-DNA complex"/>
    <property type="evidence" value="ECO:0007669"/>
    <property type="project" value="TreeGrafter"/>
</dbReference>
<accession>A0A133XEV2</accession>
<dbReference type="GO" id="GO:0003677">
    <property type="term" value="F:DNA binding"/>
    <property type="evidence" value="ECO:0007669"/>
    <property type="project" value="UniProtKB-KW"/>
</dbReference>
<keyword evidence="4" id="KW-0010">Activator</keyword>
<name>A0A133XEV2_9RHOO</name>
<dbReference type="RefSeq" id="WP_066885031.1">
    <property type="nucleotide sequence ID" value="NZ_LODL01000035.1"/>
</dbReference>
<organism evidence="7 8">
    <name type="scientific">Dechloromonas denitrificans</name>
    <dbReference type="NCBI Taxonomy" id="281362"/>
    <lineage>
        <taxon>Bacteria</taxon>
        <taxon>Pseudomonadati</taxon>
        <taxon>Pseudomonadota</taxon>
        <taxon>Betaproteobacteria</taxon>
        <taxon>Rhodocyclales</taxon>
        <taxon>Azonexaceae</taxon>
        <taxon>Dechloromonas</taxon>
    </lineage>
</organism>
<dbReference type="Gene3D" id="1.10.10.10">
    <property type="entry name" value="Winged helix-like DNA-binding domain superfamily/Winged helix DNA-binding domain"/>
    <property type="match status" value="1"/>
</dbReference>
<comment type="similarity">
    <text evidence="1">Belongs to the LysR transcriptional regulatory family.</text>
</comment>
<evidence type="ECO:0000256" key="4">
    <source>
        <dbReference type="ARBA" id="ARBA00023159"/>
    </source>
</evidence>
<dbReference type="SUPFAM" id="SSF46785">
    <property type="entry name" value="Winged helix' DNA-binding domain"/>
    <property type="match status" value="1"/>
</dbReference>
<dbReference type="AlphaFoldDB" id="A0A133XEV2"/>
<dbReference type="PRINTS" id="PR00039">
    <property type="entry name" value="HTHLYSR"/>
</dbReference>
<dbReference type="STRING" id="281362.AT959_15800"/>
<protein>
    <submittedName>
        <fullName evidence="7">LysR family transcriptional regulator</fullName>
    </submittedName>
</protein>
<dbReference type="InterPro" id="IPR005119">
    <property type="entry name" value="LysR_subst-bd"/>
</dbReference>
<keyword evidence="5" id="KW-0804">Transcription</keyword>
<dbReference type="EMBL" id="LODL01000035">
    <property type="protein sequence ID" value="KXB29426.1"/>
    <property type="molecule type" value="Genomic_DNA"/>
</dbReference>
<dbReference type="Pfam" id="PF00126">
    <property type="entry name" value="HTH_1"/>
    <property type="match status" value="1"/>
</dbReference>
<evidence type="ECO:0000313" key="8">
    <source>
        <dbReference type="Proteomes" id="UP000070186"/>
    </source>
</evidence>
<evidence type="ECO:0000256" key="3">
    <source>
        <dbReference type="ARBA" id="ARBA00023125"/>
    </source>
</evidence>
<dbReference type="Proteomes" id="UP000070186">
    <property type="component" value="Unassembled WGS sequence"/>
</dbReference>
<dbReference type="PROSITE" id="PS50931">
    <property type="entry name" value="HTH_LYSR"/>
    <property type="match status" value="1"/>
</dbReference>
<dbReference type="CDD" id="cd08411">
    <property type="entry name" value="PBP2_OxyR"/>
    <property type="match status" value="1"/>
</dbReference>
<dbReference type="GO" id="GO:0003700">
    <property type="term" value="F:DNA-binding transcription factor activity"/>
    <property type="evidence" value="ECO:0007669"/>
    <property type="project" value="InterPro"/>
</dbReference>
<keyword evidence="2" id="KW-0805">Transcription regulation</keyword>
<keyword evidence="8" id="KW-1185">Reference proteome</keyword>
<dbReference type="Gene3D" id="3.40.190.10">
    <property type="entry name" value="Periplasmic binding protein-like II"/>
    <property type="match status" value="2"/>
</dbReference>
<dbReference type="SUPFAM" id="SSF53850">
    <property type="entry name" value="Periplasmic binding protein-like II"/>
    <property type="match status" value="1"/>
</dbReference>
<keyword evidence="3" id="KW-0238">DNA-binding</keyword>
<reference evidence="7 8" key="1">
    <citation type="submission" date="2015-12" db="EMBL/GenBank/DDBJ databases">
        <title>Nitrous oxide reduction kinetics distinguish bacteria harboring typical versus atypical NosZ.</title>
        <authorList>
            <person name="Yoon S."/>
            <person name="Nissen S."/>
            <person name="Park D."/>
            <person name="Sanford R.A."/>
            <person name="Loeffler F.E."/>
        </authorList>
    </citation>
    <scope>NUCLEOTIDE SEQUENCE [LARGE SCALE GENOMIC DNA]</scope>
    <source>
        <strain evidence="7 8">ATCC BAA-841</strain>
    </source>
</reference>
<evidence type="ECO:0000256" key="5">
    <source>
        <dbReference type="ARBA" id="ARBA00023163"/>
    </source>
</evidence>
<dbReference type="Pfam" id="PF03466">
    <property type="entry name" value="LysR_substrate"/>
    <property type="match status" value="1"/>
</dbReference>
<evidence type="ECO:0000259" key="6">
    <source>
        <dbReference type="PROSITE" id="PS50931"/>
    </source>
</evidence>
<dbReference type="PANTHER" id="PTHR30346">
    <property type="entry name" value="TRANSCRIPTIONAL DUAL REGULATOR HCAR-RELATED"/>
    <property type="match status" value="1"/>
</dbReference>
<dbReference type="InterPro" id="IPR036390">
    <property type="entry name" value="WH_DNA-bd_sf"/>
</dbReference>
<evidence type="ECO:0000256" key="1">
    <source>
        <dbReference type="ARBA" id="ARBA00009437"/>
    </source>
</evidence>
<dbReference type="InterPro" id="IPR036388">
    <property type="entry name" value="WH-like_DNA-bd_sf"/>
</dbReference>
<evidence type="ECO:0000313" key="7">
    <source>
        <dbReference type="EMBL" id="KXB29426.1"/>
    </source>
</evidence>
<dbReference type="PANTHER" id="PTHR30346:SF26">
    <property type="entry name" value="HYDROGEN PEROXIDE-INDUCIBLE GENES ACTIVATOR"/>
    <property type="match status" value="1"/>
</dbReference>